<gene>
    <name evidence="7" type="ORF">CY34DRAFT_802441</name>
</gene>
<dbReference type="InterPro" id="IPR020422">
    <property type="entry name" value="TYR_PHOSPHATASE_DUAL_dom"/>
</dbReference>
<dbReference type="InterPro" id="IPR016130">
    <property type="entry name" value="Tyr_Pase_AS"/>
</dbReference>
<dbReference type="PROSITE" id="PS00383">
    <property type="entry name" value="TYR_PHOSPHATASE_1"/>
    <property type="match status" value="1"/>
</dbReference>
<dbReference type="SMART" id="SM00195">
    <property type="entry name" value="DSPc"/>
    <property type="match status" value="1"/>
</dbReference>
<dbReference type="PROSITE" id="PS50056">
    <property type="entry name" value="TYR_PHOSPHATASE_2"/>
    <property type="match status" value="1"/>
</dbReference>
<comment type="similarity">
    <text evidence="1">Belongs to the protein-tyrosine phosphatase family. Non-receptor class dual specificity subfamily.</text>
</comment>
<dbReference type="InterPro" id="IPR000340">
    <property type="entry name" value="Dual-sp_phosphatase_cat-dom"/>
</dbReference>
<feature type="domain" description="Tyrosine specific protein phosphatases" evidence="6">
    <location>
        <begin position="96"/>
        <end position="154"/>
    </location>
</feature>
<dbReference type="InParanoid" id="A0A0D0ASI2"/>
<reference evidence="7 8" key="1">
    <citation type="submission" date="2014-04" db="EMBL/GenBank/DDBJ databases">
        <authorList>
            <consortium name="DOE Joint Genome Institute"/>
            <person name="Kuo A."/>
            <person name="Ruytinx J."/>
            <person name="Rineau F."/>
            <person name="Colpaert J."/>
            <person name="Kohler A."/>
            <person name="Nagy L.G."/>
            <person name="Floudas D."/>
            <person name="Copeland A."/>
            <person name="Barry K.W."/>
            <person name="Cichocki N."/>
            <person name="Veneault-Fourrey C."/>
            <person name="LaButti K."/>
            <person name="Lindquist E.A."/>
            <person name="Lipzen A."/>
            <person name="Lundell T."/>
            <person name="Morin E."/>
            <person name="Murat C."/>
            <person name="Sun H."/>
            <person name="Tunlid A."/>
            <person name="Henrissat B."/>
            <person name="Grigoriev I.V."/>
            <person name="Hibbett D.S."/>
            <person name="Martin F."/>
            <person name="Nordberg H.P."/>
            <person name="Cantor M.N."/>
            <person name="Hua S.X."/>
        </authorList>
    </citation>
    <scope>NUCLEOTIDE SEQUENCE [LARGE SCALE GENOMIC DNA]</scope>
    <source>
        <strain evidence="7 8">UH-Slu-Lm8-n1</strain>
    </source>
</reference>
<dbReference type="InterPro" id="IPR052103">
    <property type="entry name" value="Dual_spec_Phospatases"/>
</dbReference>
<dbReference type="CDD" id="cd14498">
    <property type="entry name" value="DSP"/>
    <property type="match status" value="1"/>
</dbReference>
<accession>A0A0D0ASI2</accession>
<dbReference type="GO" id="GO:0005737">
    <property type="term" value="C:cytoplasm"/>
    <property type="evidence" value="ECO:0007669"/>
    <property type="project" value="TreeGrafter"/>
</dbReference>
<feature type="region of interest" description="Disordered" evidence="4">
    <location>
        <begin position="1"/>
        <end position="30"/>
    </location>
</feature>
<evidence type="ECO:0000256" key="4">
    <source>
        <dbReference type="SAM" id="MobiDB-lite"/>
    </source>
</evidence>
<evidence type="ECO:0000259" key="6">
    <source>
        <dbReference type="PROSITE" id="PS50056"/>
    </source>
</evidence>
<feature type="compositionally biased region" description="Polar residues" evidence="4">
    <location>
        <begin position="1"/>
        <end position="17"/>
    </location>
</feature>
<organism evidence="7 8">
    <name type="scientific">Suillus luteus UH-Slu-Lm8-n1</name>
    <dbReference type="NCBI Taxonomy" id="930992"/>
    <lineage>
        <taxon>Eukaryota</taxon>
        <taxon>Fungi</taxon>
        <taxon>Dikarya</taxon>
        <taxon>Basidiomycota</taxon>
        <taxon>Agaricomycotina</taxon>
        <taxon>Agaricomycetes</taxon>
        <taxon>Agaricomycetidae</taxon>
        <taxon>Boletales</taxon>
        <taxon>Suillineae</taxon>
        <taxon>Suillaceae</taxon>
        <taxon>Suillus</taxon>
    </lineage>
</organism>
<evidence type="ECO:0000256" key="3">
    <source>
        <dbReference type="ARBA" id="ARBA00022912"/>
    </source>
</evidence>
<dbReference type="AlphaFoldDB" id="A0A0D0ASI2"/>
<reference evidence="8" key="2">
    <citation type="submission" date="2015-01" db="EMBL/GenBank/DDBJ databases">
        <title>Evolutionary Origins and Diversification of the Mycorrhizal Mutualists.</title>
        <authorList>
            <consortium name="DOE Joint Genome Institute"/>
            <consortium name="Mycorrhizal Genomics Consortium"/>
            <person name="Kohler A."/>
            <person name="Kuo A."/>
            <person name="Nagy L.G."/>
            <person name="Floudas D."/>
            <person name="Copeland A."/>
            <person name="Barry K.W."/>
            <person name="Cichocki N."/>
            <person name="Veneault-Fourrey C."/>
            <person name="LaButti K."/>
            <person name="Lindquist E.A."/>
            <person name="Lipzen A."/>
            <person name="Lundell T."/>
            <person name="Morin E."/>
            <person name="Murat C."/>
            <person name="Riley R."/>
            <person name="Ohm R."/>
            <person name="Sun H."/>
            <person name="Tunlid A."/>
            <person name="Henrissat B."/>
            <person name="Grigoriev I.V."/>
            <person name="Hibbett D.S."/>
            <person name="Martin F."/>
        </authorList>
    </citation>
    <scope>NUCLEOTIDE SEQUENCE [LARGE SCALE GENOMIC DNA]</scope>
    <source>
        <strain evidence="8">UH-Slu-Lm8-n1</strain>
    </source>
</reference>
<keyword evidence="2" id="KW-0378">Hydrolase</keyword>
<name>A0A0D0ASI2_9AGAM</name>
<evidence type="ECO:0000313" key="7">
    <source>
        <dbReference type="EMBL" id="KIK44681.1"/>
    </source>
</evidence>
<keyword evidence="8" id="KW-1185">Reference proteome</keyword>
<dbReference type="SUPFAM" id="SSF52799">
    <property type="entry name" value="(Phosphotyrosine protein) phosphatases II"/>
    <property type="match status" value="1"/>
</dbReference>
<dbReference type="InterPro" id="IPR029021">
    <property type="entry name" value="Prot-tyrosine_phosphatase-like"/>
</dbReference>
<dbReference type="PANTHER" id="PTHR45961:SF3">
    <property type="entry name" value="DUAL SPECIFICITY PROTEIN PHOSPHATASE 14"/>
    <property type="match status" value="1"/>
</dbReference>
<dbReference type="EMBL" id="KN835186">
    <property type="protein sequence ID" value="KIK44681.1"/>
    <property type="molecule type" value="Genomic_DNA"/>
</dbReference>
<evidence type="ECO:0000313" key="8">
    <source>
        <dbReference type="Proteomes" id="UP000054485"/>
    </source>
</evidence>
<protein>
    <submittedName>
        <fullName evidence="7">Uncharacterized protein</fullName>
    </submittedName>
</protein>
<dbReference type="Proteomes" id="UP000054485">
    <property type="component" value="Unassembled WGS sequence"/>
</dbReference>
<dbReference type="Gene3D" id="3.90.190.10">
    <property type="entry name" value="Protein tyrosine phosphatase superfamily"/>
    <property type="match status" value="1"/>
</dbReference>
<dbReference type="InterPro" id="IPR000387">
    <property type="entry name" value="Tyr_Pase_dom"/>
</dbReference>
<sequence length="253" mass="28121">MISFPSTSWQSSLIQRTTSRRPRNDADPSHGRAATAITARLYLTDFHTACTPGNLARLGITHVVSAIEFDTTGVFPPHIQVLHVPVRDSAEEQICEWFDPVVKFIKEALDNEDSKVLVHCFQGISRSPILICAYLVATTPMRALETIEHVQAKRGIVAPNIGFRRQLVIWGRQFEEAKIRADEERRKRRNMGGVSELLAKIVKRSKSAPMPAAPLVVHGDQQEMSIDGSKVASLMATKTVALETLRTTKEADN</sequence>
<feature type="domain" description="Tyrosine-protein phosphatase" evidence="5">
    <location>
        <begin position="33"/>
        <end position="176"/>
    </location>
</feature>
<keyword evidence="3" id="KW-0904">Protein phosphatase</keyword>
<dbReference type="PROSITE" id="PS50054">
    <property type="entry name" value="TYR_PHOSPHATASE_DUAL"/>
    <property type="match status" value="1"/>
</dbReference>
<dbReference type="GO" id="GO:0004721">
    <property type="term" value="F:phosphoprotein phosphatase activity"/>
    <property type="evidence" value="ECO:0007669"/>
    <property type="project" value="UniProtKB-KW"/>
</dbReference>
<dbReference type="STRING" id="930992.A0A0D0ASI2"/>
<evidence type="ECO:0000259" key="5">
    <source>
        <dbReference type="PROSITE" id="PS50054"/>
    </source>
</evidence>
<dbReference type="OrthoDB" id="2017893at2759"/>
<dbReference type="PANTHER" id="PTHR45961">
    <property type="entry name" value="IP21249P"/>
    <property type="match status" value="1"/>
</dbReference>
<evidence type="ECO:0000256" key="1">
    <source>
        <dbReference type="ARBA" id="ARBA00008601"/>
    </source>
</evidence>
<dbReference type="Pfam" id="PF00782">
    <property type="entry name" value="DSPc"/>
    <property type="match status" value="1"/>
</dbReference>
<proteinExistence type="inferred from homology"/>
<dbReference type="HOGENOM" id="CLU_027074_9_0_1"/>
<evidence type="ECO:0000256" key="2">
    <source>
        <dbReference type="ARBA" id="ARBA00022801"/>
    </source>
</evidence>